<dbReference type="PRINTS" id="PR00503">
    <property type="entry name" value="BROMODOMAIN"/>
</dbReference>
<dbReference type="PROSITE" id="PS51136">
    <property type="entry name" value="WAC"/>
    <property type="match status" value="1"/>
</dbReference>
<proteinExistence type="predicted"/>
<feature type="compositionally biased region" description="Basic and acidic residues" evidence="12">
    <location>
        <begin position="659"/>
        <end position="674"/>
    </location>
</feature>
<dbReference type="InterPro" id="IPR019786">
    <property type="entry name" value="Zinc_finger_PHD-type_CS"/>
</dbReference>
<evidence type="ECO:0000256" key="3">
    <source>
        <dbReference type="ARBA" id="ARBA00022771"/>
    </source>
</evidence>
<dbReference type="InterPro" id="IPR013136">
    <property type="entry name" value="WSTF_Acf1_Cbp146"/>
</dbReference>
<dbReference type="Pfam" id="PF15613">
    <property type="entry name" value="WSD"/>
    <property type="match status" value="1"/>
</dbReference>
<dbReference type="InterPro" id="IPR019787">
    <property type="entry name" value="Znf_PHD-finger"/>
</dbReference>
<evidence type="ECO:0000259" key="16">
    <source>
        <dbReference type="PROSITE" id="PS51136"/>
    </source>
</evidence>
<feature type="region of interest" description="Disordered" evidence="12">
    <location>
        <begin position="273"/>
        <end position="300"/>
    </location>
</feature>
<feature type="compositionally biased region" description="Basic and acidic residues" evidence="12">
    <location>
        <begin position="1218"/>
        <end position="1227"/>
    </location>
</feature>
<dbReference type="PANTHER" id="PTHR46510">
    <property type="entry name" value="BROMODOMAIN ADJACENT TO ZINC FINGER DOMAIN PROTEIN 1A"/>
    <property type="match status" value="1"/>
</dbReference>
<dbReference type="InterPro" id="IPR001487">
    <property type="entry name" value="Bromodomain"/>
</dbReference>
<keyword evidence="7" id="KW-0804">Transcription</keyword>
<feature type="domain" description="PHD-type" evidence="14">
    <location>
        <begin position="1144"/>
        <end position="1194"/>
    </location>
</feature>
<evidence type="ECO:0000259" key="14">
    <source>
        <dbReference type="PROSITE" id="PS50016"/>
    </source>
</evidence>
<keyword evidence="4" id="KW-0862">Zinc</keyword>
<feature type="region of interest" description="Disordered" evidence="12">
    <location>
        <begin position="1077"/>
        <end position="1107"/>
    </location>
</feature>
<feature type="compositionally biased region" description="Basic and acidic residues" evidence="12">
    <location>
        <begin position="1373"/>
        <end position="1388"/>
    </location>
</feature>
<keyword evidence="6 9" id="KW-0103">Bromodomain</keyword>
<reference evidence="18" key="1">
    <citation type="submission" date="2025-08" db="UniProtKB">
        <authorList>
            <consortium name="RefSeq"/>
        </authorList>
    </citation>
    <scope>IDENTIFICATION</scope>
    <source>
        <tissue evidence="18">Muscle</tissue>
    </source>
</reference>
<dbReference type="InterPro" id="IPR047171">
    <property type="entry name" value="BAZ1A"/>
</dbReference>
<dbReference type="InterPro" id="IPR018359">
    <property type="entry name" value="Bromodomain_CS"/>
</dbReference>
<comment type="subcellular location">
    <subcellularLocation>
        <location evidence="1 11">Nucleus</location>
    </subcellularLocation>
</comment>
<protein>
    <submittedName>
        <fullName evidence="18">Bromodomain adjacent to zinc finger domain protein 1A-like</fullName>
    </submittedName>
</protein>
<evidence type="ECO:0000256" key="2">
    <source>
        <dbReference type="ARBA" id="ARBA00022723"/>
    </source>
</evidence>
<dbReference type="SMART" id="SM00297">
    <property type="entry name" value="BROMO"/>
    <property type="match status" value="1"/>
</dbReference>
<evidence type="ECO:0000256" key="1">
    <source>
        <dbReference type="ARBA" id="ARBA00004123"/>
    </source>
</evidence>
<keyword evidence="5" id="KW-0805">Transcription regulation</keyword>
<dbReference type="PROSITE" id="PS00633">
    <property type="entry name" value="BROMODOMAIN_1"/>
    <property type="match status" value="1"/>
</dbReference>
<evidence type="ECO:0000256" key="11">
    <source>
        <dbReference type="PROSITE-ProRule" id="PRU00475"/>
    </source>
</evidence>
<dbReference type="InterPro" id="IPR011011">
    <property type="entry name" value="Znf_FYVE_PHD"/>
</dbReference>
<dbReference type="InterPro" id="IPR018501">
    <property type="entry name" value="DDT_dom"/>
</dbReference>
<evidence type="ECO:0000256" key="8">
    <source>
        <dbReference type="ARBA" id="ARBA00023242"/>
    </source>
</evidence>
<feature type="domain" description="PHD-type" evidence="14">
    <location>
        <begin position="1242"/>
        <end position="1289"/>
    </location>
</feature>
<evidence type="ECO:0000259" key="13">
    <source>
        <dbReference type="PROSITE" id="PS50014"/>
    </source>
</evidence>
<dbReference type="GeneID" id="106466941"/>
<dbReference type="PROSITE" id="PS50827">
    <property type="entry name" value="DDT"/>
    <property type="match status" value="1"/>
</dbReference>
<dbReference type="InterPro" id="IPR001965">
    <property type="entry name" value="Znf_PHD"/>
</dbReference>
<feature type="domain" description="Bromo" evidence="13">
    <location>
        <begin position="1417"/>
        <end position="1487"/>
    </location>
</feature>
<gene>
    <name evidence="18" type="primary">LOC106466941</name>
</gene>
<dbReference type="Pfam" id="PF00628">
    <property type="entry name" value="PHD"/>
    <property type="match status" value="2"/>
</dbReference>
<dbReference type="PROSITE" id="PS01359">
    <property type="entry name" value="ZF_PHD_1"/>
    <property type="match status" value="1"/>
</dbReference>
<accession>A0ABM1BIK1</accession>
<keyword evidence="8 11" id="KW-0539">Nucleus</keyword>
<evidence type="ECO:0000256" key="5">
    <source>
        <dbReference type="ARBA" id="ARBA00023015"/>
    </source>
</evidence>
<dbReference type="InterPro" id="IPR028941">
    <property type="entry name" value="WHIM2_dom"/>
</dbReference>
<evidence type="ECO:0000256" key="12">
    <source>
        <dbReference type="SAM" id="MobiDB-lite"/>
    </source>
</evidence>
<dbReference type="InterPro" id="IPR013083">
    <property type="entry name" value="Znf_RING/FYVE/PHD"/>
</dbReference>
<feature type="compositionally biased region" description="Basic and acidic residues" evidence="12">
    <location>
        <begin position="1078"/>
        <end position="1088"/>
    </location>
</feature>
<keyword evidence="3 10" id="KW-0863">Zinc-finger</keyword>
<dbReference type="Gene3D" id="1.20.920.10">
    <property type="entry name" value="Bromodomain-like"/>
    <property type="match status" value="1"/>
</dbReference>
<organism evidence="17 18">
    <name type="scientific">Limulus polyphemus</name>
    <name type="common">Atlantic horseshoe crab</name>
    <dbReference type="NCBI Taxonomy" id="6850"/>
    <lineage>
        <taxon>Eukaryota</taxon>
        <taxon>Metazoa</taxon>
        <taxon>Ecdysozoa</taxon>
        <taxon>Arthropoda</taxon>
        <taxon>Chelicerata</taxon>
        <taxon>Merostomata</taxon>
        <taxon>Xiphosura</taxon>
        <taxon>Limulidae</taxon>
        <taxon>Limulus</taxon>
    </lineage>
</organism>
<dbReference type="SUPFAM" id="SSF57903">
    <property type="entry name" value="FYVE/PHD zinc finger"/>
    <property type="match status" value="2"/>
</dbReference>
<dbReference type="PANTHER" id="PTHR46510:SF1">
    <property type="entry name" value="BROMODOMAIN ADJACENT TO ZINC FINGER DOMAIN PROTEIN 1A"/>
    <property type="match status" value="1"/>
</dbReference>
<feature type="compositionally biased region" description="Basic and acidic residues" evidence="12">
    <location>
        <begin position="756"/>
        <end position="768"/>
    </location>
</feature>
<evidence type="ECO:0000256" key="9">
    <source>
        <dbReference type="PROSITE-ProRule" id="PRU00035"/>
    </source>
</evidence>
<evidence type="ECO:0000256" key="4">
    <source>
        <dbReference type="ARBA" id="ARBA00022833"/>
    </source>
</evidence>
<dbReference type="SUPFAM" id="SSF47370">
    <property type="entry name" value="Bromodomain"/>
    <property type="match status" value="1"/>
</dbReference>
<dbReference type="PROSITE" id="PS50016">
    <property type="entry name" value="ZF_PHD_2"/>
    <property type="match status" value="2"/>
</dbReference>
<dbReference type="Pfam" id="PF10537">
    <property type="entry name" value="WAC_Acf1_DNA_bd"/>
    <property type="match status" value="1"/>
</dbReference>
<feature type="region of interest" description="Disordered" evidence="12">
    <location>
        <begin position="605"/>
        <end position="674"/>
    </location>
</feature>
<keyword evidence="2" id="KW-0479">Metal-binding</keyword>
<dbReference type="InterPro" id="IPR036427">
    <property type="entry name" value="Bromodomain-like_sf"/>
</dbReference>
<dbReference type="CDD" id="cd15532">
    <property type="entry name" value="PHD2_CHD_II"/>
    <property type="match status" value="1"/>
</dbReference>
<feature type="compositionally biased region" description="Basic and acidic residues" evidence="12">
    <location>
        <begin position="1332"/>
        <end position="1353"/>
    </location>
</feature>
<dbReference type="PROSITE" id="PS50014">
    <property type="entry name" value="BROMODOMAIN_2"/>
    <property type="match status" value="1"/>
</dbReference>
<feature type="compositionally biased region" description="Low complexity" evidence="12">
    <location>
        <begin position="1360"/>
        <end position="1372"/>
    </location>
</feature>
<evidence type="ECO:0000256" key="10">
    <source>
        <dbReference type="PROSITE-ProRule" id="PRU00146"/>
    </source>
</evidence>
<feature type="region of interest" description="Disordered" evidence="12">
    <location>
        <begin position="1209"/>
        <end position="1241"/>
    </location>
</feature>
<dbReference type="Pfam" id="PF02791">
    <property type="entry name" value="DDT"/>
    <property type="match status" value="1"/>
</dbReference>
<feature type="region of interest" description="Disordered" evidence="12">
    <location>
        <begin position="1315"/>
        <end position="1393"/>
    </location>
</feature>
<evidence type="ECO:0000256" key="6">
    <source>
        <dbReference type="ARBA" id="ARBA00023117"/>
    </source>
</evidence>
<dbReference type="RefSeq" id="XP_013782713.2">
    <property type="nucleotide sequence ID" value="XM_013927259.2"/>
</dbReference>
<dbReference type="Gene3D" id="3.30.40.10">
    <property type="entry name" value="Zinc/RING finger domain, C3HC4 (zinc finger)"/>
    <property type="match status" value="2"/>
</dbReference>
<feature type="region of interest" description="Disordered" evidence="12">
    <location>
        <begin position="1005"/>
        <end position="1031"/>
    </location>
</feature>
<dbReference type="SMART" id="SM00249">
    <property type="entry name" value="PHD"/>
    <property type="match status" value="2"/>
</dbReference>
<feature type="region of interest" description="Disordered" evidence="12">
    <location>
        <begin position="912"/>
        <end position="937"/>
    </location>
</feature>
<dbReference type="Proteomes" id="UP000694941">
    <property type="component" value="Unplaced"/>
</dbReference>
<evidence type="ECO:0000259" key="15">
    <source>
        <dbReference type="PROSITE" id="PS50827"/>
    </source>
</evidence>
<feature type="compositionally biased region" description="Acidic residues" evidence="12">
    <location>
        <begin position="1228"/>
        <end position="1241"/>
    </location>
</feature>
<evidence type="ECO:0000313" key="17">
    <source>
        <dbReference type="Proteomes" id="UP000694941"/>
    </source>
</evidence>
<feature type="domain" description="WAC" evidence="16">
    <location>
        <begin position="22"/>
        <end position="131"/>
    </location>
</feature>
<feature type="region of interest" description="Disordered" evidence="12">
    <location>
        <begin position="756"/>
        <end position="775"/>
    </location>
</feature>
<sequence>MPLLGKQPFVRKKTPPDVKPQEQLFYFKLTHEVFRDYEAFFERVILCNSLVWTCSLTGRPGLTYQEALDSEAQAKKTLCVFPTCLKRPVLYLASLTKRGRLADLCDDVFTFARDRLFIGEEVEAFINNTRKPAKVTNVIPPVVKEKAENKQVMGASLAHDKSKGMGPDPAKYSYEVCEIDKPNGSKYIVPAGAVNRKKGSYTRDKSKLFLKQCVLPCDGIWIVKESLKIKHKIDDMKFTDISNGSLPLFCSTPKKKTWFLIFRWIQKPKKPTQSKLPFKKVEGKQPTALPENPEEQRKKLEEERLKRQEEIKRKLEEAKQKKKEERAKEKVKKQEEKRLLAEFLSEWKKPRDDLQCDDNQDLPVPTSLDCCIPQESFGDAVMILEFLNSFGELLEMKDFFPQGFTLEHLEKALLETDIEGPLNDLIQMFLTAIFRFQEEEEEESDEDSVDNASVKTGELQGEEDLTFTKAVQAATVASGWPQLYHGTSLKHMPLDAFTITEVLRLHLLSSGALGKTRRNLTSKEDPGLWFHIEEGNILKKLSCVSIFELSTGEKVKILKVLADQVLTFDVMRDVIEENTIKLRQAKNELKQLQWAFTRKEREEASAKHKKKLIEKAKKKESSCNPAENDVPDLTQEEGEEGNKKQETEPSMTPEELEEQEKKTAKEEARRREEFQRKEKELMSFIHQLQGTSNLIHLGRDRAYRRFWCFSTIPGLFVEDNDMHLGICQAQPTQYNPLISEEELSLSFMKNFLQRKNDEKSTSSDKENEASETLKIQSTDGLVKTNKLLGDSNLRVGSPKKQLANCEVRTSDTEAKKVSLRKGANNVLSESLNIVSGSVFGMCTACPDTCSIHNLNLPRTMWSFYTKPEDLDMLITSLNPRGFREGALRESLKTDKVKLAEYISKCPSHKLNKDILPPTQPEVRKSSRLQSNKPSPYADMLPEDALELTLRDMLLEMEEKLFAGSMGSIKVKDREAWKTAIEHRGYDMQCDGLYWGCKKNRLKNEYSETPGNSSMEDEKLSQRSASPPPTSLSVKNLSCALLQIAQSIEPRYLQPPLGEDEEFKRIKQKALSEISLWKAKQERRDGEKNGDDDDGDDDAGPPMKIPKSPLERWEESLMTSTSIPQLFVHLSTLERSVAWSRSVLKAYCRICRRRKDPELMLLCDGCDRGHHIYCLKPVLKEIPSGDWFCQNCKPKEKPPTPRKPRNFFVEEEEDEDSDVSSHESSKDSDESDDSEESSDDNNEDVCGVCHKGGTLICCDNCPLAYHLDCVDPPLKRVPRGAWSCIKCVTTGPQNKIKMKGASTGFYQTRFYLHNDQDTKTGKKTQVGRPSRAKSLEISKKRGSTETYGKNDKRRSLQYPPTSQQTKKYKTKSSLQHESRKRKSDDDGCSGRRSFNSRRSSEELLLNYKACDEILSELCHHPESWPFLRPVSRKEVPDYHTIIKKPMDLGTIRTKLNDMKYHVNKEFLGDVCLVFQNCELYNHRSSEAYQAGLKLSGLFQSLLKKYCMENCRENNFKEESIAKRPRRD</sequence>
<name>A0ABM1BIK1_LIMPO</name>
<evidence type="ECO:0000256" key="7">
    <source>
        <dbReference type="ARBA" id="ARBA00023163"/>
    </source>
</evidence>
<dbReference type="Pfam" id="PF00439">
    <property type="entry name" value="Bromodomain"/>
    <property type="match status" value="1"/>
</dbReference>
<keyword evidence="17" id="KW-1185">Reference proteome</keyword>
<feature type="domain" description="DDT" evidence="15">
    <location>
        <begin position="374"/>
        <end position="439"/>
    </location>
</feature>
<feature type="compositionally biased region" description="Acidic residues" evidence="12">
    <location>
        <begin position="1089"/>
        <end position="1098"/>
    </location>
</feature>
<evidence type="ECO:0000313" key="18">
    <source>
        <dbReference type="RefSeq" id="XP_013782713.2"/>
    </source>
</evidence>
<dbReference type="SMART" id="SM00571">
    <property type="entry name" value="DDT"/>
    <property type="match status" value="1"/>
</dbReference>